<dbReference type="InParanoid" id="A0A0D2ADG5"/>
<evidence type="ECO:0000256" key="2">
    <source>
        <dbReference type="SAM" id="Phobius"/>
    </source>
</evidence>
<dbReference type="STRING" id="253628.A0A0D2ADG5"/>
<dbReference type="RefSeq" id="XP_016214354.1">
    <property type="nucleotide sequence ID" value="XM_016357562.1"/>
</dbReference>
<sequence length="560" mass="62776">MPLPMNGRRQIPTQDIVSYILDNPQYDVDKPVYRDPEDANHFFSHRMATAMIRRLIAGFRATGLKKGDTILVHSFNSIYYPIVILSIIGAGFVFVGTNPSYTQTELNHAIKIAKVKLVLSEPDILPNVEKALRSNGMNVGDRLLILNTRSGQVLPQGYKSWKSLCENGEQDWIRFDDYNLQYNTTACLFFTSGTTGLPKSAMTSHRNLLAQHLLWSEFTRRPYPIRMVQTFPIFHIGSFVLAVCTQLKEGREMYVVKRFEVEQYLYLHDQHKLTEVFMAPPMVNQIVMSQMADPSSTKFRYSLKSVRSGYVGAAPLSPDLQKRFHALLAHDARFTQVWGMTESTSMITGVPGDIADKTTQGELDTWGNVGTPLPELSVKLIDEEGNDVTHTIGKGEACVKGPTVIRGYYENEKANKDSFDGEGYYRTGDVLQLDPKTNLLYVVERMKELIKVRGFQVAPAELEGVLTSHPEIIDAGVIGVPDDESGELPRAYVVLREGSRLTEAKIKAYAAERLAKYKALHGGVIIVDSIPKLASGKILKRVLREWAKEEKKGNTISAKL</sequence>
<reference evidence="5 6" key="1">
    <citation type="submission" date="2015-01" db="EMBL/GenBank/DDBJ databases">
        <title>The Genome Sequence of Ochroconis gallopava CBS43764.</title>
        <authorList>
            <consortium name="The Broad Institute Genomics Platform"/>
            <person name="Cuomo C."/>
            <person name="de Hoog S."/>
            <person name="Gorbushina A."/>
            <person name="Stielow B."/>
            <person name="Teixiera M."/>
            <person name="Abouelleil A."/>
            <person name="Chapman S.B."/>
            <person name="Priest M."/>
            <person name="Young S.K."/>
            <person name="Wortman J."/>
            <person name="Nusbaum C."/>
            <person name="Birren B."/>
        </authorList>
    </citation>
    <scope>NUCLEOTIDE SEQUENCE [LARGE SCALE GENOMIC DNA]</scope>
    <source>
        <strain evidence="5 6">CBS 43764</strain>
    </source>
</reference>
<dbReference type="OrthoDB" id="6509636at2759"/>
<organism evidence="5 6">
    <name type="scientific">Verruconis gallopava</name>
    <dbReference type="NCBI Taxonomy" id="253628"/>
    <lineage>
        <taxon>Eukaryota</taxon>
        <taxon>Fungi</taxon>
        <taxon>Dikarya</taxon>
        <taxon>Ascomycota</taxon>
        <taxon>Pezizomycotina</taxon>
        <taxon>Dothideomycetes</taxon>
        <taxon>Pleosporomycetidae</taxon>
        <taxon>Venturiales</taxon>
        <taxon>Sympoventuriaceae</taxon>
        <taxon>Verruconis</taxon>
    </lineage>
</organism>
<evidence type="ECO:0000256" key="1">
    <source>
        <dbReference type="ARBA" id="ARBA00006432"/>
    </source>
</evidence>
<accession>A0A0D2ADG5</accession>
<dbReference type="FunFam" id="3.30.300.30:FF:000007">
    <property type="entry name" value="4-coumarate--CoA ligase 2"/>
    <property type="match status" value="1"/>
</dbReference>
<evidence type="ECO:0000313" key="6">
    <source>
        <dbReference type="Proteomes" id="UP000053259"/>
    </source>
</evidence>
<evidence type="ECO:0000259" key="4">
    <source>
        <dbReference type="Pfam" id="PF13193"/>
    </source>
</evidence>
<dbReference type="InterPro" id="IPR020845">
    <property type="entry name" value="AMP-binding_CS"/>
</dbReference>
<dbReference type="HOGENOM" id="CLU_000022_59_2_1"/>
<keyword evidence="2" id="KW-0472">Membrane</keyword>
<evidence type="ECO:0000259" key="3">
    <source>
        <dbReference type="Pfam" id="PF00501"/>
    </source>
</evidence>
<dbReference type="Gene3D" id="3.30.300.30">
    <property type="match status" value="1"/>
</dbReference>
<evidence type="ECO:0000313" key="5">
    <source>
        <dbReference type="EMBL" id="KIW04485.1"/>
    </source>
</evidence>
<keyword evidence="2" id="KW-1133">Transmembrane helix</keyword>
<dbReference type="Gene3D" id="3.40.50.12780">
    <property type="entry name" value="N-terminal domain of ligase-like"/>
    <property type="match status" value="1"/>
</dbReference>
<feature type="domain" description="AMP-dependent synthetase/ligase" evidence="3">
    <location>
        <begin position="29"/>
        <end position="409"/>
    </location>
</feature>
<dbReference type="GO" id="GO:0016405">
    <property type="term" value="F:CoA-ligase activity"/>
    <property type="evidence" value="ECO:0007669"/>
    <property type="project" value="TreeGrafter"/>
</dbReference>
<keyword evidence="6" id="KW-1185">Reference proteome</keyword>
<dbReference type="InterPro" id="IPR042099">
    <property type="entry name" value="ANL_N_sf"/>
</dbReference>
<dbReference type="GO" id="GO:0019748">
    <property type="term" value="P:secondary metabolic process"/>
    <property type="evidence" value="ECO:0007669"/>
    <property type="project" value="TreeGrafter"/>
</dbReference>
<dbReference type="AlphaFoldDB" id="A0A0D2ADG5"/>
<name>A0A0D2ADG5_9PEZI</name>
<dbReference type="InterPro" id="IPR025110">
    <property type="entry name" value="AMP-bd_C"/>
</dbReference>
<dbReference type="PANTHER" id="PTHR24096:SF265">
    <property type="entry name" value="ENZYME, PUTATIVE (AFU_ORTHOLOGUE AFUA_5G14270)-RELATED"/>
    <property type="match status" value="1"/>
</dbReference>
<dbReference type="PROSITE" id="PS00455">
    <property type="entry name" value="AMP_BINDING"/>
    <property type="match status" value="1"/>
</dbReference>
<keyword evidence="2" id="KW-0812">Transmembrane</keyword>
<dbReference type="InterPro" id="IPR000873">
    <property type="entry name" value="AMP-dep_synth/lig_dom"/>
</dbReference>
<dbReference type="Pfam" id="PF00501">
    <property type="entry name" value="AMP-binding"/>
    <property type="match status" value="1"/>
</dbReference>
<dbReference type="SUPFAM" id="SSF56801">
    <property type="entry name" value="Acetyl-CoA synthetase-like"/>
    <property type="match status" value="1"/>
</dbReference>
<dbReference type="InterPro" id="IPR045851">
    <property type="entry name" value="AMP-bd_C_sf"/>
</dbReference>
<dbReference type="PANTHER" id="PTHR24096">
    <property type="entry name" value="LONG-CHAIN-FATTY-ACID--COA LIGASE"/>
    <property type="match status" value="1"/>
</dbReference>
<comment type="similarity">
    <text evidence="1">Belongs to the ATP-dependent AMP-binding enzyme family.</text>
</comment>
<protein>
    <submittedName>
        <fullName evidence="5">Uncharacterized protein</fullName>
    </submittedName>
</protein>
<feature type="domain" description="AMP-binding enzyme C-terminal" evidence="4">
    <location>
        <begin position="461"/>
        <end position="537"/>
    </location>
</feature>
<gene>
    <name evidence="5" type="ORF">PV09_04244</name>
</gene>
<dbReference type="GeneID" id="27312217"/>
<dbReference type="VEuPathDB" id="FungiDB:PV09_04244"/>
<dbReference type="Pfam" id="PF13193">
    <property type="entry name" value="AMP-binding_C"/>
    <property type="match status" value="1"/>
</dbReference>
<dbReference type="EMBL" id="KN847540">
    <property type="protein sequence ID" value="KIW04485.1"/>
    <property type="molecule type" value="Genomic_DNA"/>
</dbReference>
<dbReference type="Proteomes" id="UP000053259">
    <property type="component" value="Unassembled WGS sequence"/>
</dbReference>
<feature type="transmembrane region" description="Helical" evidence="2">
    <location>
        <begin position="78"/>
        <end position="97"/>
    </location>
</feature>
<proteinExistence type="inferred from homology"/>